<evidence type="ECO:0000259" key="1">
    <source>
        <dbReference type="Pfam" id="PF13649"/>
    </source>
</evidence>
<evidence type="ECO:0000313" key="2">
    <source>
        <dbReference type="EMBL" id="MQQ10056.1"/>
    </source>
</evidence>
<comment type="caution">
    <text evidence="2">The sequence shown here is derived from an EMBL/GenBank/DDBJ whole genome shotgun (WGS) entry which is preliminary data.</text>
</comment>
<dbReference type="GO" id="GO:0008168">
    <property type="term" value="F:methyltransferase activity"/>
    <property type="evidence" value="ECO:0007669"/>
    <property type="project" value="UniProtKB-KW"/>
</dbReference>
<organism evidence="2 3">
    <name type="scientific">Tritonibacter litoralis</name>
    <dbReference type="NCBI Taxonomy" id="2662264"/>
    <lineage>
        <taxon>Bacteria</taxon>
        <taxon>Pseudomonadati</taxon>
        <taxon>Pseudomonadota</taxon>
        <taxon>Alphaproteobacteria</taxon>
        <taxon>Rhodobacterales</taxon>
        <taxon>Paracoccaceae</taxon>
        <taxon>Tritonibacter</taxon>
    </lineage>
</organism>
<dbReference type="CDD" id="cd02440">
    <property type="entry name" value="AdoMet_MTases"/>
    <property type="match status" value="1"/>
</dbReference>
<dbReference type="Pfam" id="PF13649">
    <property type="entry name" value="Methyltransf_25"/>
    <property type="match status" value="1"/>
</dbReference>
<keyword evidence="3" id="KW-1185">Reference proteome</keyword>
<accession>A0A843YG17</accession>
<sequence length="218" mass="24577">MTETTEHSQLMDQTYRYQRLIYDATRKYYLLGRDHLIAGMNVQPGERVLEVACGTGRNLDLIRKRYPDAQLFGLDISEQMLTTARAKLGADVSLAQGDACQFDANALFDEDGFDHVILSYSLSMIPDWQGALREAKRQLVPGGQLHVVDFGDSSGLPSWFQRGLLAWLARFHVSPRTSLEPVMRELARDAGEISVEGMFRKYAIYGHFTKNGTTEPKV</sequence>
<proteinExistence type="predicted"/>
<reference evidence="2 3" key="1">
    <citation type="submission" date="2019-10" db="EMBL/GenBank/DDBJ databases">
        <title>Epibacterium sp. nov., isolated from seawater.</title>
        <authorList>
            <person name="Zhang X."/>
            <person name="Li N."/>
        </authorList>
    </citation>
    <scope>NUCLEOTIDE SEQUENCE [LARGE SCALE GENOMIC DNA]</scope>
    <source>
        <strain evidence="2 3">SM1979</strain>
    </source>
</reference>
<dbReference type="Gene3D" id="3.40.50.150">
    <property type="entry name" value="Vaccinia Virus protein VP39"/>
    <property type="match status" value="1"/>
</dbReference>
<name>A0A843YG17_9RHOB</name>
<dbReference type="Proteomes" id="UP000444174">
    <property type="component" value="Unassembled WGS sequence"/>
</dbReference>
<protein>
    <submittedName>
        <fullName evidence="2">Methyltransferase domain-containing protein</fullName>
    </submittedName>
</protein>
<feature type="domain" description="Methyltransferase" evidence="1">
    <location>
        <begin position="48"/>
        <end position="143"/>
    </location>
</feature>
<dbReference type="InterPro" id="IPR041698">
    <property type="entry name" value="Methyltransf_25"/>
</dbReference>
<dbReference type="InterPro" id="IPR029063">
    <property type="entry name" value="SAM-dependent_MTases_sf"/>
</dbReference>
<dbReference type="EMBL" id="WIBF01000012">
    <property type="protein sequence ID" value="MQQ10056.1"/>
    <property type="molecule type" value="Genomic_DNA"/>
</dbReference>
<evidence type="ECO:0000313" key="3">
    <source>
        <dbReference type="Proteomes" id="UP000444174"/>
    </source>
</evidence>
<keyword evidence="2" id="KW-0808">Transferase</keyword>
<dbReference type="AlphaFoldDB" id="A0A843YG17"/>
<gene>
    <name evidence="2" type="ORF">GFB49_16435</name>
</gene>
<dbReference type="PANTHER" id="PTHR43591">
    <property type="entry name" value="METHYLTRANSFERASE"/>
    <property type="match status" value="1"/>
</dbReference>
<dbReference type="SUPFAM" id="SSF53335">
    <property type="entry name" value="S-adenosyl-L-methionine-dependent methyltransferases"/>
    <property type="match status" value="1"/>
</dbReference>
<keyword evidence="2" id="KW-0489">Methyltransferase</keyword>
<dbReference type="GO" id="GO:0032259">
    <property type="term" value="P:methylation"/>
    <property type="evidence" value="ECO:0007669"/>
    <property type="project" value="UniProtKB-KW"/>
</dbReference>
<dbReference type="RefSeq" id="WP_153217039.1">
    <property type="nucleotide sequence ID" value="NZ_WIBF01000012.1"/>
</dbReference>